<evidence type="ECO:0000256" key="6">
    <source>
        <dbReference type="ARBA" id="ARBA00023136"/>
    </source>
</evidence>
<feature type="transmembrane region" description="Helical" evidence="7">
    <location>
        <begin position="406"/>
        <end position="424"/>
    </location>
</feature>
<dbReference type="Proteomes" id="UP000608530">
    <property type="component" value="Unassembled WGS sequence"/>
</dbReference>
<feature type="transmembrane region" description="Helical" evidence="7">
    <location>
        <begin position="12"/>
        <end position="34"/>
    </location>
</feature>
<dbReference type="Gene3D" id="1.20.1250.20">
    <property type="entry name" value="MFS general substrate transporter like domains"/>
    <property type="match status" value="2"/>
</dbReference>
<evidence type="ECO:0000256" key="1">
    <source>
        <dbReference type="ARBA" id="ARBA00004651"/>
    </source>
</evidence>
<evidence type="ECO:0000256" key="4">
    <source>
        <dbReference type="ARBA" id="ARBA00022692"/>
    </source>
</evidence>
<accession>A0A934Q4I4</accession>
<dbReference type="PANTHER" id="PTHR23517">
    <property type="entry name" value="RESISTANCE PROTEIN MDTM, PUTATIVE-RELATED-RELATED"/>
    <property type="match status" value="1"/>
</dbReference>
<feature type="domain" description="Major facilitator superfamily (MFS) profile" evidence="8">
    <location>
        <begin position="10"/>
        <end position="430"/>
    </location>
</feature>
<dbReference type="InterPro" id="IPR050171">
    <property type="entry name" value="MFS_Transporters"/>
</dbReference>
<feature type="transmembrane region" description="Helical" evidence="7">
    <location>
        <begin position="75"/>
        <end position="94"/>
    </location>
</feature>
<dbReference type="AlphaFoldDB" id="A0A934Q4I4"/>
<keyword evidence="10" id="KW-1185">Reference proteome</keyword>
<protein>
    <submittedName>
        <fullName evidence="9">MFS transporter</fullName>
    </submittedName>
</protein>
<feature type="transmembrane region" description="Helical" evidence="7">
    <location>
        <begin position="317"/>
        <end position="335"/>
    </location>
</feature>
<name>A0A934Q4I4_9MICO</name>
<evidence type="ECO:0000259" key="8">
    <source>
        <dbReference type="PROSITE" id="PS50850"/>
    </source>
</evidence>
<evidence type="ECO:0000313" key="10">
    <source>
        <dbReference type="Proteomes" id="UP000608530"/>
    </source>
</evidence>
<evidence type="ECO:0000256" key="3">
    <source>
        <dbReference type="ARBA" id="ARBA00022475"/>
    </source>
</evidence>
<feature type="transmembrane region" description="Helical" evidence="7">
    <location>
        <begin position="134"/>
        <end position="153"/>
    </location>
</feature>
<dbReference type="Pfam" id="PF07690">
    <property type="entry name" value="MFS_1"/>
    <property type="match status" value="1"/>
</dbReference>
<dbReference type="InterPro" id="IPR020846">
    <property type="entry name" value="MFS_dom"/>
</dbReference>
<feature type="transmembrane region" description="Helical" evidence="7">
    <location>
        <begin position="374"/>
        <end position="400"/>
    </location>
</feature>
<sequence>MTEPLSLPRAFWLLFLATLVSRIGFFVESFLTIFMTDGAGFSASRASLVMALYGIGGAITALLCGPLIDRLGSRTVITIALALTGTAAGSLALIPPDWLVAPIVLAMGAFGQVIMPASNSLIANLARREHQRRAYGFMYMALNSGLALGPLIGGWLSSFSFTAMFSTGMALLYTGTFLAWLIGGGGDAVDRADAADRAGADERAGADDRAGAVDRNADRAGRALGAAARPGASRARLRPPSGFAVVARDRVFLAFALTNILYMGVYLQVFVTLPLLMLADGLGTTGYGLLMAINGVLVVSMQIPFDRMLARFGIPPLLIVAAALIAVGMGLNMFASSLWGYVLVLVVWTSSELINMPLSASVSAGIAHPSHRGVYLSVHGMGFPAGMAVASLIGGFAFAVLDDPKALWMIVAGLGAIVVALRILTAPAIRARLNA</sequence>
<dbReference type="SUPFAM" id="SSF103473">
    <property type="entry name" value="MFS general substrate transporter"/>
    <property type="match status" value="1"/>
</dbReference>
<dbReference type="PROSITE" id="PS50850">
    <property type="entry name" value="MFS"/>
    <property type="match status" value="1"/>
</dbReference>
<dbReference type="RefSeq" id="WP_200112600.1">
    <property type="nucleotide sequence ID" value="NZ_JAEHOH010000001.1"/>
</dbReference>
<feature type="transmembrane region" description="Helical" evidence="7">
    <location>
        <begin position="46"/>
        <end position="68"/>
    </location>
</feature>
<organism evidence="9 10">
    <name type="scientific">Leucobacter chromiisoli</name>
    <dbReference type="NCBI Taxonomy" id="2796471"/>
    <lineage>
        <taxon>Bacteria</taxon>
        <taxon>Bacillati</taxon>
        <taxon>Actinomycetota</taxon>
        <taxon>Actinomycetes</taxon>
        <taxon>Micrococcales</taxon>
        <taxon>Microbacteriaceae</taxon>
        <taxon>Leucobacter</taxon>
    </lineage>
</organism>
<feature type="transmembrane region" description="Helical" evidence="7">
    <location>
        <begin position="159"/>
        <end position="182"/>
    </location>
</feature>
<keyword evidence="6 7" id="KW-0472">Membrane</keyword>
<comment type="subcellular location">
    <subcellularLocation>
        <location evidence="1">Cell membrane</location>
        <topology evidence="1">Multi-pass membrane protein</topology>
    </subcellularLocation>
</comment>
<keyword evidence="2" id="KW-0813">Transport</keyword>
<dbReference type="GO" id="GO:0022857">
    <property type="term" value="F:transmembrane transporter activity"/>
    <property type="evidence" value="ECO:0007669"/>
    <property type="project" value="InterPro"/>
</dbReference>
<feature type="transmembrane region" description="Helical" evidence="7">
    <location>
        <begin position="285"/>
        <end position="305"/>
    </location>
</feature>
<keyword evidence="3" id="KW-1003">Cell membrane</keyword>
<keyword evidence="5 7" id="KW-1133">Transmembrane helix</keyword>
<dbReference type="EMBL" id="JAEHOH010000001">
    <property type="protein sequence ID" value="MBK0417473.1"/>
    <property type="molecule type" value="Genomic_DNA"/>
</dbReference>
<reference evidence="9" key="1">
    <citation type="submission" date="2020-12" db="EMBL/GenBank/DDBJ databases">
        <title>Leucobacter sp. CAS1, isolated from Chromium sludge.</title>
        <authorList>
            <person name="Xu Z."/>
        </authorList>
    </citation>
    <scope>NUCLEOTIDE SEQUENCE</scope>
    <source>
        <strain evidence="9">CSA1</strain>
    </source>
</reference>
<proteinExistence type="predicted"/>
<feature type="transmembrane region" description="Helical" evidence="7">
    <location>
        <begin position="251"/>
        <end position="279"/>
    </location>
</feature>
<evidence type="ECO:0000256" key="5">
    <source>
        <dbReference type="ARBA" id="ARBA00022989"/>
    </source>
</evidence>
<gene>
    <name evidence="9" type="ORF">JD276_00270</name>
</gene>
<keyword evidence="4 7" id="KW-0812">Transmembrane</keyword>
<feature type="transmembrane region" description="Helical" evidence="7">
    <location>
        <begin position="341"/>
        <end position="362"/>
    </location>
</feature>
<dbReference type="InterPro" id="IPR036259">
    <property type="entry name" value="MFS_trans_sf"/>
</dbReference>
<dbReference type="GO" id="GO:0005886">
    <property type="term" value="C:plasma membrane"/>
    <property type="evidence" value="ECO:0007669"/>
    <property type="project" value="UniProtKB-SubCell"/>
</dbReference>
<comment type="caution">
    <text evidence="9">The sequence shown here is derived from an EMBL/GenBank/DDBJ whole genome shotgun (WGS) entry which is preliminary data.</text>
</comment>
<evidence type="ECO:0000256" key="2">
    <source>
        <dbReference type="ARBA" id="ARBA00022448"/>
    </source>
</evidence>
<feature type="transmembrane region" description="Helical" evidence="7">
    <location>
        <begin position="100"/>
        <end position="122"/>
    </location>
</feature>
<dbReference type="InterPro" id="IPR011701">
    <property type="entry name" value="MFS"/>
</dbReference>
<evidence type="ECO:0000256" key="7">
    <source>
        <dbReference type="SAM" id="Phobius"/>
    </source>
</evidence>
<dbReference type="PANTHER" id="PTHR23517:SF2">
    <property type="entry name" value="MULTIDRUG RESISTANCE PROTEIN MDTH"/>
    <property type="match status" value="1"/>
</dbReference>
<evidence type="ECO:0000313" key="9">
    <source>
        <dbReference type="EMBL" id="MBK0417473.1"/>
    </source>
</evidence>